<evidence type="ECO:0000313" key="11">
    <source>
        <dbReference type="EMBL" id="MBX8644253.1"/>
    </source>
</evidence>
<reference evidence="11" key="1">
    <citation type="submission" date="2021-05" db="EMBL/GenBank/DDBJ databases">
        <title>Genomic insights into ecological role and evolution of a novel Thermoplasmata order Candidatus Sysuiplasmatales.</title>
        <authorList>
            <person name="Yuan Y."/>
        </authorList>
    </citation>
    <scope>NUCLEOTIDE SEQUENCE</scope>
    <source>
        <strain evidence="11">TUT19-bin139</strain>
        <strain evidence="10">YP2-bin.285</strain>
    </source>
</reference>
<feature type="binding site" evidence="8">
    <location>
        <begin position="127"/>
        <end position="134"/>
    </location>
    <ligand>
        <name>ATP</name>
        <dbReference type="ChEBI" id="CHEBI:30616"/>
    </ligand>
</feature>
<keyword evidence="1 8" id="KW-0479">Metal-binding</keyword>
<protein>
    <recommendedName>
        <fullName evidence="7 8">Iron-sulfur cluster carrier protein</fullName>
    </recommendedName>
</protein>
<dbReference type="EMBL" id="JAHEAC010000048">
    <property type="protein sequence ID" value="MBX8644253.1"/>
    <property type="molecule type" value="Genomic_DNA"/>
</dbReference>
<evidence type="ECO:0000256" key="5">
    <source>
        <dbReference type="ARBA" id="ARBA00023014"/>
    </source>
</evidence>
<comment type="caution">
    <text evidence="11">The sequence shown here is derived from an EMBL/GenBank/DDBJ whole genome shotgun (WGS) entry which is preliminary data.</text>
</comment>
<dbReference type="InterPro" id="IPR034904">
    <property type="entry name" value="FSCA_dom_sf"/>
</dbReference>
<comment type="function">
    <text evidence="6 8">Binds and transfers iron-sulfur (Fe-S) clusters to target apoproteins. Can hydrolyze ATP.</text>
</comment>
<dbReference type="Proteomes" id="UP000716004">
    <property type="component" value="Unassembled WGS sequence"/>
</dbReference>
<evidence type="ECO:0000256" key="1">
    <source>
        <dbReference type="ARBA" id="ARBA00022723"/>
    </source>
</evidence>
<dbReference type="FunFam" id="3.40.50.300:FF:001119">
    <property type="entry name" value="Iron-sulfur cluster carrier protein"/>
    <property type="match status" value="1"/>
</dbReference>
<dbReference type="InterPro" id="IPR027417">
    <property type="entry name" value="P-loop_NTPase"/>
</dbReference>
<evidence type="ECO:0000259" key="9">
    <source>
        <dbReference type="Pfam" id="PF01883"/>
    </source>
</evidence>
<dbReference type="PANTHER" id="PTHR42961:SF2">
    <property type="entry name" value="IRON-SULFUR PROTEIN NUBPL"/>
    <property type="match status" value="1"/>
</dbReference>
<proteinExistence type="inferred from homology"/>
<keyword evidence="3 8" id="KW-0067">ATP-binding</keyword>
<keyword evidence="5 8" id="KW-0411">Iron-sulfur</keyword>
<evidence type="ECO:0000256" key="3">
    <source>
        <dbReference type="ARBA" id="ARBA00022840"/>
    </source>
</evidence>
<gene>
    <name evidence="10" type="ORF">J9259_02410</name>
    <name evidence="11" type="ORF">KIY12_05975</name>
</gene>
<dbReference type="InterPro" id="IPR033756">
    <property type="entry name" value="YlxH/NBP35"/>
</dbReference>
<dbReference type="Proteomes" id="UP000750197">
    <property type="component" value="Unassembled WGS sequence"/>
</dbReference>
<dbReference type="Gene3D" id="3.30.300.130">
    <property type="entry name" value="Fe-S cluster assembly (FSCA)"/>
    <property type="match status" value="1"/>
</dbReference>
<dbReference type="GO" id="GO:0016226">
    <property type="term" value="P:iron-sulfur cluster assembly"/>
    <property type="evidence" value="ECO:0007669"/>
    <property type="project" value="InterPro"/>
</dbReference>
<dbReference type="SUPFAM" id="SSF117916">
    <property type="entry name" value="Fe-S cluster assembly (FSCA) domain-like"/>
    <property type="match status" value="1"/>
</dbReference>
<keyword evidence="8" id="KW-0378">Hydrolase</keyword>
<dbReference type="HAMAP" id="MF_02040">
    <property type="entry name" value="Mrp_NBP35"/>
    <property type="match status" value="1"/>
</dbReference>
<dbReference type="InterPro" id="IPR044304">
    <property type="entry name" value="NUBPL-like"/>
</dbReference>
<evidence type="ECO:0000256" key="4">
    <source>
        <dbReference type="ARBA" id="ARBA00023004"/>
    </source>
</evidence>
<comment type="subunit">
    <text evidence="8">Homodimer.</text>
</comment>
<dbReference type="CDD" id="cd02037">
    <property type="entry name" value="Mrp_NBP35"/>
    <property type="match status" value="1"/>
</dbReference>
<dbReference type="GO" id="GO:0016887">
    <property type="term" value="F:ATP hydrolysis activity"/>
    <property type="evidence" value="ECO:0007669"/>
    <property type="project" value="UniProtKB-UniRule"/>
</dbReference>
<evidence type="ECO:0000256" key="8">
    <source>
        <dbReference type="HAMAP-Rule" id="MF_02040"/>
    </source>
</evidence>
<organism evidence="11 12">
    <name type="scientific">Candidatus Sysuiplasma superficiale</name>
    <dbReference type="NCBI Taxonomy" id="2823368"/>
    <lineage>
        <taxon>Archaea</taxon>
        <taxon>Methanobacteriati</taxon>
        <taxon>Thermoplasmatota</taxon>
        <taxon>Thermoplasmata</taxon>
        <taxon>Candidatus Sysuiplasmatales</taxon>
        <taxon>Candidatus Sysuiplasmataceae</taxon>
        <taxon>Candidatus Sysuiplasma</taxon>
    </lineage>
</organism>
<evidence type="ECO:0000256" key="2">
    <source>
        <dbReference type="ARBA" id="ARBA00022741"/>
    </source>
</evidence>
<dbReference type="InterPro" id="IPR019591">
    <property type="entry name" value="Mrp/NBP35_ATP-bd"/>
</dbReference>
<dbReference type="Gene3D" id="3.40.50.300">
    <property type="entry name" value="P-loop containing nucleotide triphosphate hydrolases"/>
    <property type="match status" value="1"/>
</dbReference>
<accession>A0A8J7YP10</accession>
<dbReference type="EMBL" id="JAGVSJ010000003">
    <property type="protein sequence ID" value="MBX8631363.1"/>
    <property type="molecule type" value="Genomic_DNA"/>
</dbReference>
<dbReference type="InterPro" id="IPR002744">
    <property type="entry name" value="MIP18-like"/>
</dbReference>
<evidence type="ECO:0000256" key="7">
    <source>
        <dbReference type="ARBA" id="ARBA00074706"/>
    </source>
</evidence>
<feature type="domain" description="MIP18 family-like" evidence="9">
    <location>
        <begin position="4"/>
        <end position="73"/>
    </location>
</feature>
<keyword evidence="4 8" id="KW-0408">Iron</keyword>
<dbReference type="Pfam" id="PF10609">
    <property type="entry name" value="ParA"/>
    <property type="match status" value="1"/>
</dbReference>
<keyword evidence="2 8" id="KW-0547">Nucleotide-binding</keyword>
<dbReference type="GO" id="GO:0140663">
    <property type="term" value="F:ATP-dependent FeS chaperone activity"/>
    <property type="evidence" value="ECO:0007669"/>
    <property type="project" value="InterPro"/>
</dbReference>
<sequence>MDEKDIIEALRPVRDPEIGMSIVDLNMVRGVRIEGEKVYVEIALTVQGCPLQKTIESDVRNIIMRQPGVKEVELKLGVMTRDEQFRLSEELRKMRKQSKPEGATEVAPGIFRYGKMNIQHVVAIVSGKGGVGKSLITGLIASELRKEGFSVGILDADITGPSMAKIMGVSGRAAATEKTLIPSRTREGIKLISMNLILEKQTQAVVWRGPLVTRAINQLYSQTEWGNLHFLLLDLPPGTSDAQLTVFQSIPLDGIVVVSTPQSLAHMIVEKALDMARVTKIPVLGLVENMSYIKCPHCGKKIEMYPNDAGVETEMLSRLKILGRMPFDPSVARLADTGKLETYESAEVREIVAGIRESLLSISPVSTEPLAWKGEEIAGRTG</sequence>
<comment type="similarity">
    <text evidence="8">Belongs to the Mrp/NBP35 ATP-binding proteins family.</text>
</comment>
<name>A0A8J7YP10_9ARCH</name>
<evidence type="ECO:0000256" key="6">
    <source>
        <dbReference type="ARBA" id="ARBA00058094"/>
    </source>
</evidence>
<dbReference type="AlphaFoldDB" id="A0A8J7YP10"/>
<dbReference type="SUPFAM" id="SSF52540">
    <property type="entry name" value="P-loop containing nucleoside triphosphate hydrolases"/>
    <property type="match status" value="1"/>
</dbReference>
<evidence type="ECO:0000313" key="12">
    <source>
        <dbReference type="Proteomes" id="UP000750197"/>
    </source>
</evidence>
<dbReference type="GO" id="GO:0046872">
    <property type="term" value="F:metal ion binding"/>
    <property type="evidence" value="ECO:0007669"/>
    <property type="project" value="UniProtKB-KW"/>
</dbReference>
<evidence type="ECO:0000313" key="10">
    <source>
        <dbReference type="EMBL" id="MBX8631363.1"/>
    </source>
</evidence>
<dbReference type="GO" id="GO:0051539">
    <property type="term" value="F:4 iron, 4 sulfur cluster binding"/>
    <property type="evidence" value="ECO:0007669"/>
    <property type="project" value="TreeGrafter"/>
</dbReference>
<dbReference type="Pfam" id="PF01883">
    <property type="entry name" value="FeS_assembly_P"/>
    <property type="match status" value="1"/>
</dbReference>
<dbReference type="GO" id="GO:0005524">
    <property type="term" value="F:ATP binding"/>
    <property type="evidence" value="ECO:0007669"/>
    <property type="project" value="UniProtKB-UniRule"/>
</dbReference>
<dbReference type="PANTHER" id="PTHR42961">
    <property type="entry name" value="IRON-SULFUR PROTEIN NUBPL"/>
    <property type="match status" value="1"/>
</dbReference>